<comment type="caution">
    <text evidence="2">The sequence shown here is derived from an EMBL/GenBank/DDBJ whole genome shotgun (WGS) entry which is preliminary data.</text>
</comment>
<dbReference type="Pfam" id="PF00651">
    <property type="entry name" value="BTB"/>
    <property type="match status" value="1"/>
</dbReference>
<sequence length="80" mass="9073">MASSRLSSKSLAEANLKMLDNEALCDFTLTAGKEKQDITCHKVILASRSPVFMLCFAGRSRSQVTSFLFRILSRLRWQFL</sequence>
<dbReference type="SUPFAM" id="SSF54695">
    <property type="entry name" value="POZ domain"/>
    <property type="match status" value="1"/>
</dbReference>
<accession>A0A9D4F5B0</accession>
<dbReference type="Proteomes" id="UP000828390">
    <property type="component" value="Unassembled WGS sequence"/>
</dbReference>
<evidence type="ECO:0000313" key="2">
    <source>
        <dbReference type="EMBL" id="KAH3792610.1"/>
    </source>
</evidence>
<reference evidence="2" key="1">
    <citation type="journal article" date="2019" name="bioRxiv">
        <title>The Genome of the Zebra Mussel, Dreissena polymorpha: A Resource for Invasive Species Research.</title>
        <authorList>
            <person name="McCartney M.A."/>
            <person name="Auch B."/>
            <person name="Kono T."/>
            <person name="Mallez S."/>
            <person name="Zhang Y."/>
            <person name="Obille A."/>
            <person name="Becker A."/>
            <person name="Abrahante J.E."/>
            <person name="Garbe J."/>
            <person name="Badalamenti J.P."/>
            <person name="Herman A."/>
            <person name="Mangelson H."/>
            <person name="Liachko I."/>
            <person name="Sullivan S."/>
            <person name="Sone E.D."/>
            <person name="Koren S."/>
            <person name="Silverstein K.A.T."/>
            <person name="Beckman K.B."/>
            <person name="Gohl D.M."/>
        </authorList>
    </citation>
    <scope>NUCLEOTIDE SEQUENCE</scope>
    <source>
        <strain evidence="2">Duluth1</strain>
        <tissue evidence="2">Whole animal</tissue>
    </source>
</reference>
<proteinExistence type="predicted"/>
<dbReference type="InterPro" id="IPR000210">
    <property type="entry name" value="BTB/POZ_dom"/>
</dbReference>
<feature type="domain" description="BTB" evidence="1">
    <location>
        <begin position="25"/>
        <end position="80"/>
    </location>
</feature>
<dbReference type="EMBL" id="JAIWYP010000007">
    <property type="protein sequence ID" value="KAH3792610.1"/>
    <property type="molecule type" value="Genomic_DNA"/>
</dbReference>
<dbReference type="PROSITE" id="PS50097">
    <property type="entry name" value="BTB"/>
    <property type="match status" value="1"/>
</dbReference>
<dbReference type="AlphaFoldDB" id="A0A9D4F5B0"/>
<reference evidence="2" key="2">
    <citation type="submission" date="2020-11" db="EMBL/GenBank/DDBJ databases">
        <authorList>
            <person name="McCartney M.A."/>
            <person name="Auch B."/>
            <person name="Kono T."/>
            <person name="Mallez S."/>
            <person name="Becker A."/>
            <person name="Gohl D.M."/>
            <person name="Silverstein K.A.T."/>
            <person name="Koren S."/>
            <person name="Bechman K.B."/>
            <person name="Herman A."/>
            <person name="Abrahante J.E."/>
            <person name="Garbe J."/>
        </authorList>
    </citation>
    <scope>NUCLEOTIDE SEQUENCE</scope>
    <source>
        <strain evidence="2">Duluth1</strain>
        <tissue evidence="2">Whole animal</tissue>
    </source>
</reference>
<dbReference type="Gene3D" id="3.30.710.10">
    <property type="entry name" value="Potassium Channel Kv1.1, Chain A"/>
    <property type="match status" value="1"/>
</dbReference>
<evidence type="ECO:0000259" key="1">
    <source>
        <dbReference type="PROSITE" id="PS50097"/>
    </source>
</evidence>
<dbReference type="InterPro" id="IPR011333">
    <property type="entry name" value="SKP1/BTB/POZ_sf"/>
</dbReference>
<evidence type="ECO:0000313" key="3">
    <source>
        <dbReference type="Proteomes" id="UP000828390"/>
    </source>
</evidence>
<organism evidence="2 3">
    <name type="scientific">Dreissena polymorpha</name>
    <name type="common">Zebra mussel</name>
    <name type="synonym">Mytilus polymorpha</name>
    <dbReference type="NCBI Taxonomy" id="45954"/>
    <lineage>
        <taxon>Eukaryota</taxon>
        <taxon>Metazoa</taxon>
        <taxon>Spiralia</taxon>
        <taxon>Lophotrochozoa</taxon>
        <taxon>Mollusca</taxon>
        <taxon>Bivalvia</taxon>
        <taxon>Autobranchia</taxon>
        <taxon>Heteroconchia</taxon>
        <taxon>Euheterodonta</taxon>
        <taxon>Imparidentia</taxon>
        <taxon>Neoheterodontei</taxon>
        <taxon>Myida</taxon>
        <taxon>Dreissenoidea</taxon>
        <taxon>Dreissenidae</taxon>
        <taxon>Dreissena</taxon>
    </lineage>
</organism>
<keyword evidence="3" id="KW-1185">Reference proteome</keyword>
<protein>
    <recommendedName>
        <fullName evidence="1">BTB domain-containing protein</fullName>
    </recommendedName>
</protein>
<gene>
    <name evidence="2" type="ORF">DPMN_146107</name>
</gene>
<name>A0A9D4F5B0_DREPO</name>